<comment type="caution">
    <text evidence="4">The sequence shown here is derived from an EMBL/GenBank/DDBJ whole genome shotgun (WGS) entry which is preliminary data.</text>
</comment>
<dbReference type="Proteomes" id="UP000742786">
    <property type="component" value="Unassembled WGS sequence"/>
</dbReference>
<dbReference type="EC" id="3.5.2.14" evidence="4"/>
<dbReference type="EMBL" id="CAJQUM010000001">
    <property type="protein sequence ID" value="CAG4882823.1"/>
    <property type="molecule type" value="Genomic_DNA"/>
</dbReference>
<evidence type="ECO:0000313" key="4">
    <source>
        <dbReference type="EMBL" id="CAG4882823.1"/>
    </source>
</evidence>
<dbReference type="GO" id="GO:0005829">
    <property type="term" value="C:cytosol"/>
    <property type="evidence" value="ECO:0007669"/>
    <property type="project" value="TreeGrafter"/>
</dbReference>
<dbReference type="SUPFAM" id="SSF53067">
    <property type="entry name" value="Actin-like ATPase domain"/>
    <property type="match status" value="1"/>
</dbReference>
<sequence>MNYRIGVDVGGTFTDFLLIDGQGNSSVFKTSSTPKDPSIGVLNGLKEMADAVGLSIKEFAAKVDLIVHGTTVTTNAVLTGNGVKTGLITTEGFRDILEMRRGYREEIYNNKLTPPPPLVPRDRRLPVTERMNAAGQEVTPLDQASLKAAVEELKKQNVDAVAICFMHSYANQAHEQAAKQVVAEALPNVYLTVSSDLLPQARIYERVSTAALNCYIGPILKRYLTALQQNLKNIGFTGVLLIMQSNGGVATPESTAETAVMTLLSGPASGPTAGITFASVQGFDNCMTVDMGGTSFDAAVVQKGVPLLRSEGWINRQRLALPMLDIHTIGAGGGSIGWIDDGGLLRMGPQSAGADPGPACYGRGGKLPTCTDANLVLGYLDAKYFLGGRMKLDLEASKTAIETYIAKPLKLSLEEAAAGMFHMMNVNMAAGLREITVSRGIDPREYPLVVAGGAGPVHGAMIATELEIPIVLVPRESSIFCASGMLRSDFKHSYVRTYHSLAAAANTKLMAQYYGEMEKEGRAVLHREKVEDHKRVRVEYAADMRYLGQHNEITCDFDIIKFEEQGVDYLREVLHAEHDHLFGYSLKGTATEVEIVNLRVTVLGITEKPAMKFMTRSDEDASPYKKGTRKVYIPSARQFQDIPIYDGETLQFGNIGYGPCLIEQITTTTFVPPEYDFVVDRAGTFSLYLKEHAHTYLKRVFA</sequence>
<evidence type="ECO:0000259" key="2">
    <source>
        <dbReference type="Pfam" id="PF05378"/>
    </source>
</evidence>
<evidence type="ECO:0000259" key="1">
    <source>
        <dbReference type="Pfam" id="PF01968"/>
    </source>
</evidence>
<dbReference type="Pfam" id="PF05378">
    <property type="entry name" value="Hydant_A_N"/>
    <property type="match status" value="1"/>
</dbReference>
<feature type="domain" description="Acetophenone carboxylase-like C-terminal" evidence="3">
    <location>
        <begin position="504"/>
        <end position="685"/>
    </location>
</feature>
<proteinExistence type="predicted"/>
<dbReference type="Pfam" id="PF01968">
    <property type="entry name" value="Hydantoinase_A"/>
    <property type="match status" value="1"/>
</dbReference>
<evidence type="ECO:0000259" key="3">
    <source>
        <dbReference type="Pfam" id="PF19278"/>
    </source>
</evidence>
<keyword evidence="4" id="KW-0378">Hydrolase</keyword>
<evidence type="ECO:0000313" key="5">
    <source>
        <dbReference type="Proteomes" id="UP000742786"/>
    </source>
</evidence>
<dbReference type="PANTHER" id="PTHR11365:SF23">
    <property type="entry name" value="HYPOTHETICAL 5-OXOPROLINASE (EUROFUNG)-RELATED"/>
    <property type="match status" value="1"/>
</dbReference>
<dbReference type="InterPro" id="IPR043129">
    <property type="entry name" value="ATPase_NBD"/>
</dbReference>
<dbReference type="InterPro" id="IPR008040">
    <property type="entry name" value="Hydant_A_N"/>
</dbReference>
<dbReference type="GO" id="GO:0017168">
    <property type="term" value="F:5-oxoprolinase (ATP-hydrolyzing) activity"/>
    <property type="evidence" value="ECO:0007669"/>
    <property type="project" value="TreeGrafter"/>
</dbReference>
<name>A0A916J407_9PROT</name>
<accession>A0A916J407</accession>
<organism evidence="4 5">
    <name type="scientific">Georgfuchsia toluolica</name>
    <dbReference type="NCBI Taxonomy" id="424218"/>
    <lineage>
        <taxon>Bacteria</taxon>
        <taxon>Pseudomonadati</taxon>
        <taxon>Pseudomonadota</taxon>
        <taxon>Betaproteobacteria</taxon>
        <taxon>Nitrosomonadales</taxon>
        <taxon>Sterolibacteriaceae</taxon>
        <taxon>Georgfuchsia</taxon>
    </lineage>
</organism>
<dbReference type="AlphaFoldDB" id="A0A916J407"/>
<feature type="domain" description="Hydantoinase/oxoprolinase N-terminal" evidence="2">
    <location>
        <begin position="4"/>
        <end position="184"/>
    </location>
</feature>
<gene>
    <name evidence="4" type="ORF">GTOL_10705</name>
</gene>
<dbReference type="Pfam" id="PF19278">
    <property type="entry name" value="Hydant_A_C"/>
    <property type="match status" value="1"/>
</dbReference>
<feature type="domain" description="Hydantoinase A/oxoprolinase" evidence="1">
    <location>
        <begin position="206"/>
        <end position="492"/>
    </location>
</feature>
<protein>
    <submittedName>
        <fullName evidence="4">N-methylhydantoinase A</fullName>
        <ecNumber evidence="4">3.5.2.14</ecNumber>
    </submittedName>
</protein>
<dbReference type="PANTHER" id="PTHR11365">
    <property type="entry name" value="5-OXOPROLINASE RELATED"/>
    <property type="match status" value="1"/>
</dbReference>
<dbReference type="GO" id="GO:0006749">
    <property type="term" value="P:glutathione metabolic process"/>
    <property type="evidence" value="ECO:0007669"/>
    <property type="project" value="TreeGrafter"/>
</dbReference>
<reference evidence="4" key="1">
    <citation type="submission" date="2021-04" db="EMBL/GenBank/DDBJ databases">
        <authorList>
            <person name="Hornung B."/>
        </authorList>
    </citation>
    <scope>NUCLEOTIDE SEQUENCE</scope>
    <source>
        <strain evidence="4">G5G6</strain>
    </source>
</reference>
<dbReference type="InterPro" id="IPR002821">
    <property type="entry name" value="Hydantoinase_A"/>
</dbReference>
<dbReference type="GO" id="GO:0047423">
    <property type="term" value="F:N-methylhydantoinase (ATP-hydrolyzing) activity"/>
    <property type="evidence" value="ECO:0007669"/>
    <property type="project" value="UniProtKB-EC"/>
</dbReference>
<keyword evidence="5" id="KW-1185">Reference proteome</keyword>
<dbReference type="RefSeq" id="WP_220634855.1">
    <property type="nucleotide sequence ID" value="NZ_CAJQUM010000001.1"/>
</dbReference>
<dbReference type="InterPro" id="IPR049517">
    <property type="entry name" value="ACX-like_C"/>
</dbReference>
<dbReference type="InterPro" id="IPR045079">
    <property type="entry name" value="Oxoprolinase-like"/>
</dbReference>